<evidence type="ECO:0000259" key="7">
    <source>
        <dbReference type="PROSITE" id="PS50850"/>
    </source>
</evidence>
<organism evidence="8 9">
    <name type="scientific">Tribolium castaneum</name>
    <name type="common">Red flour beetle</name>
    <dbReference type="NCBI Taxonomy" id="7070"/>
    <lineage>
        <taxon>Eukaryota</taxon>
        <taxon>Metazoa</taxon>
        <taxon>Ecdysozoa</taxon>
        <taxon>Arthropoda</taxon>
        <taxon>Hexapoda</taxon>
        <taxon>Insecta</taxon>
        <taxon>Pterygota</taxon>
        <taxon>Neoptera</taxon>
        <taxon>Endopterygota</taxon>
        <taxon>Coleoptera</taxon>
        <taxon>Polyphaga</taxon>
        <taxon>Cucujiformia</taxon>
        <taxon>Tenebrionidae</taxon>
        <taxon>Tenebrionidae incertae sedis</taxon>
        <taxon>Tribolium</taxon>
    </lineage>
</organism>
<dbReference type="FunFam" id="1.20.1250.20:FF:000232">
    <property type="entry name" value="Organic cation/carnitine transporter 7"/>
    <property type="match status" value="1"/>
</dbReference>
<feature type="domain" description="Major facilitator superfamily (MFS) profile" evidence="7">
    <location>
        <begin position="32"/>
        <end position="506"/>
    </location>
</feature>
<keyword evidence="5 6" id="KW-0472">Membrane</keyword>
<feature type="transmembrane region" description="Helical" evidence="6">
    <location>
        <begin position="366"/>
        <end position="384"/>
    </location>
</feature>
<evidence type="ECO:0000256" key="2">
    <source>
        <dbReference type="ARBA" id="ARBA00022448"/>
    </source>
</evidence>
<keyword evidence="4 6" id="KW-1133">Transmembrane helix</keyword>
<dbReference type="InterPro" id="IPR011701">
    <property type="entry name" value="MFS"/>
</dbReference>
<feature type="transmembrane region" description="Helical" evidence="6">
    <location>
        <begin position="156"/>
        <end position="179"/>
    </location>
</feature>
<dbReference type="PANTHER" id="PTHR23511">
    <property type="entry name" value="SYNAPTIC VESICLE GLYCOPROTEIN 2"/>
    <property type="match status" value="1"/>
</dbReference>
<feature type="transmembrane region" description="Helical" evidence="6">
    <location>
        <begin position="453"/>
        <end position="476"/>
    </location>
</feature>
<dbReference type="STRING" id="7070.D6WB98"/>
<feature type="transmembrane region" description="Helical" evidence="6">
    <location>
        <begin position="396"/>
        <end position="414"/>
    </location>
</feature>
<dbReference type="GO" id="GO:0022857">
    <property type="term" value="F:transmembrane transporter activity"/>
    <property type="evidence" value="ECO:0007669"/>
    <property type="project" value="InterPro"/>
</dbReference>
<accession>D6WB98</accession>
<dbReference type="KEGG" id="tca:661311"/>
<name>D6WB98_TRICA</name>
<feature type="transmembrane region" description="Helical" evidence="6">
    <location>
        <begin position="30"/>
        <end position="57"/>
    </location>
</feature>
<keyword evidence="3 6" id="KW-0812">Transmembrane</keyword>
<gene>
    <name evidence="8" type="primary">AUGUSTUS-3.0.2_00303</name>
    <name evidence="8" type="ORF">TcasGA2_TC000303</name>
</gene>
<evidence type="ECO:0000256" key="3">
    <source>
        <dbReference type="ARBA" id="ARBA00022692"/>
    </source>
</evidence>
<dbReference type="OMA" id="CIFYLND"/>
<sequence>MAKISMEIETKKDVPFEEAISKTGYGFFNLAILLASGLGLMCVIVETMMMMFIVPAAQCDLDLSLSEKGLLSSVSFIGVVVSSYMWGYLADTKGRKIVLELSLSISAVTTVVCSVVPWVWLFILLRLVNGLAIGGASSAVYAYCGEFHDNHYRPKVISWMSTFVACGNMFLPGLAWIILPADWEIDLPVFGIIYKPWRLLLILYTLPCLICAVFIHFLPESPKFLLTQDRKREALDILKKMFVINKRKSEDFYGVENIIWEELSGSELKKKQGMLRTMWKQTVPLFKGELLVKTLMMCYLQFGVFASNSGIVMWYPEILNRMSHYVEDHSESDVSLCSAILSEQPHDNNTLTDVLKVCNDQVKPRVFLVSLLMGVAYAMIYIFIGSVINIFGKKQLMISFVSVTTITGLASQYVYGYNLIQFLVGIFLMGGAGIGITNAIAVDLFPTQVRGMALAVSLMFGRIGAMTGTNIVGPLIYKFCDYLFYFVAADHLILIIVVLLLPSSPRLPKLTL</sequence>
<dbReference type="PROSITE" id="PS50850">
    <property type="entry name" value="MFS"/>
    <property type="match status" value="1"/>
</dbReference>
<dbReference type="Pfam" id="PF07690">
    <property type="entry name" value="MFS_1"/>
    <property type="match status" value="2"/>
</dbReference>
<feature type="transmembrane region" description="Helical" evidence="6">
    <location>
        <begin position="420"/>
        <end position="441"/>
    </location>
</feature>
<evidence type="ECO:0000313" key="9">
    <source>
        <dbReference type="Proteomes" id="UP000007266"/>
    </source>
</evidence>
<dbReference type="PhylomeDB" id="D6WB98"/>
<feature type="transmembrane region" description="Helical" evidence="6">
    <location>
        <begin position="199"/>
        <end position="218"/>
    </location>
</feature>
<evidence type="ECO:0000256" key="1">
    <source>
        <dbReference type="ARBA" id="ARBA00004141"/>
    </source>
</evidence>
<feature type="transmembrane region" description="Helical" evidence="6">
    <location>
        <begin position="127"/>
        <end position="144"/>
    </location>
</feature>
<dbReference type="Gene3D" id="1.20.1250.20">
    <property type="entry name" value="MFS general substrate transporter like domains"/>
    <property type="match status" value="1"/>
</dbReference>
<dbReference type="EMBL" id="KQ971312">
    <property type="protein sequence ID" value="EEZ97917.1"/>
    <property type="molecule type" value="Genomic_DNA"/>
</dbReference>
<dbReference type="HOGENOM" id="CLU_001265_46_15_1"/>
<evidence type="ECO:0000256" key="4">
    <source>
        <dbReference type="ARBA" id="ARBA00022989"/>
    </source>
</evidence>
<reference evidence="8 9" key="2">
    <citation type="journal article" date="2010" name="Nucleic Acids Res.">
        <title>BeetleBase in 2010: revisions to provide comprehensive genomic information for Tribolium castaneum.</title>
        <authorList>
            <person name="Kim H.S."/>
            <person name="Murphy T."/>
            <person name="Xia J."/>
            <person name="Caragea D."/>
            <person name="Park Y."/>
            <person name="Beeman R.W."/>
            <person name="Lorenzen M.D."/>
            <person name="Butcher S."/>
            <person name="Manak J.R."/>
            <person name="Brown S.J."/>
        </authorList>
    </citation>
    <scope>GENOME REANNOTATION</scope>
    <source>
        <strain evidence="8 9">Georgia GA2</strain>
    </source>
</reference>
<dbReference type="OrthoDB" id="10262656at2759"/>
<dbReference type="SUPFAM" id="SSF103473">
    <property type="entry name" value="MFS general substrate transporter"/>
    <property type="match status" value="1"/>
</dbReference>
<dbReference type="eggNOG" id="KOG0255">
    <property type="taxonomic scope" value="Eukaryota"/>
</dbReference>
<comment type="subcellular location">
    <subcellularLocation>
        <location evidence="1">Membrane</location>
        <topology evidence="1">Multi-pass membrane protein</topology>
    </subcellularLocation>
</comment>
<dbReference type="Proteomes" id="UP000007266">
    <property type="component" value="Linkage group 2"/>
</dbReference>
<keyword evidence="2" id="KW-0813">Transport</keyword>
<proteinExistence type="predicted"/>
<reference evidence="8 9" key="1">
    <citation type="journal article" date="2008" name="Nature">
        <title>The genome of the model beetle and pest Tribolium castaneum.</title>
        <authorList>
            <consortium name="Tribolium Genome Sequencing Consortium"/>
            <person name="Richards S."/>
            <person name="Gibbs R.A."/>
            <person name="Weinstock G.M."/>
            <person name="Brown S.J."/>
            <person name="Denell R."/>
            <person name="Beeman R.W."/>
            <person name="Gibbs R."/>
            <person name="Beeman R.W."/>
            <person name="Brown S.J."/>
            <person name="Bucher G."/>
            <person name="Friedrich M."/>
            <person name="Grimmelikhuijzen C.J."/>
            <person name="Klingler M."/>
            <person name="Lorenzen M."/>
            <person name="Richards S."/>
            <person name="Roth S."/>
            <person name="Schroder R."/>
            <person name="Tautz D."/>
            <person name="Zdobnov E.M."/>
            <person name="Muzny D."/>
            <person name="Gibbs R.A."/>
            <person name="Weinstock G.M."/>
            <person name="Attaway T."/>
            <person name="Bell S."/>
            <person name="Buhay C.J."/>
            <person name="Chandrabose M.N."/>
            <person name="Chavez D."/>
            <person name="Clerk-Blankenburg K.P."/>
            <person name="Cree A."/>
            <person name="Dao M."/>
            <person name="Davis C."/>
            <person name="Chacko J."/>
            <person name="Dinh H."/>
            <person name="Dugan-Rocha S."/>
            <person name="Fowler G."/>
            <person name="Garner T.T."/>
            <person name="Garnes J."/>
            <person name="Gnirke A."/>
            <person name="Hawes A."/>
            <person name="Hernandez J."/>
            <person name="Hines S."/>
            <person name="Holder M."/>
            <person name="Hume J."/>
            <person name="Jhangiani S.N."/>
            <person name="Joshi V."/>
            <person name="Khan Z.M."/>
            <person name="Jackson L."/>
            <person name="Kovar C."/>
            <person name="Kowis A."/>
            <person name="Lee S."/>
            <person name="Lewis L.R."/>
            <person name="Margolis J."/>
            <person name="Morgan M."/>
            <person name="Nazareth L.V."/>
            <person name="Nguyen N."/>
            <person name="Okwuonu G."/>
            <person name="Parker D."/>
            <person name="Richards S."/>
            <person name="Ruiz S.J."/>
            <person name="Santibanez J."/>
            <person name="Savard J."/>
            <person name="Scherer S.E."/>
            <person name="Schneider B."/>
            <person name="Sodergren E."/>
            <person name="Tautz D."/>
            <person name="Vattahil S."/>
            <person name="Villasana D."/>
            <person name="White C.S."/>
            <person name="Wright R."/>
            <person name="Park Y."/>
            <person name="Beeman R.W."/>
            <person name="Lord J."/>
            <person name="Oppert B."/>
            <person name="Lorenzen M."/>
            <person name="Brown S."/>
            <person name="Wang L."/>
            <person name="Savard J."/>
            <person name="Tautz D."/>
            <person name="Richards S."/>
            <person name="Weinstock G."/>
            <person name="Gibbs R.A."/>
            <person name="Liu Y."/>
            <person name="Worley K."/>
            <person name="Weinstock G."/>
            <person name="Elsik C.G."/>
            <person name="Reese J.T."/>
            <person name="Elhaik E."/>
            <person name="Landan G."/>
            <person name="Graur D."/>
            <person name="Arensburger P."/>
            <person name="Atkinson P."/>
            <person name="Beeman R.W."/>
            <person name="Beidler J."/>
            <person name="Brown S.J."/>
            <person name="Demuth J.P."/>
            <person name="Drury D.W."/>
            <person name="Du Y.Z."/>
            <person name="Fujiwara H."/>
            <person name="Lorenzen M."/>
            <person name="Maselli V."/>
            <person name="Osanai M."/>
            <person name="Park Y."/>
            <person name="Robertson H.M."/>
            <person name="Tu Z."/>
            <person name="Wang J.J."/>
            <person name="Wang S."/>
            <person name="Richards S."/>
            <person name="Song H."/>
            <person name="Zhang L."/>
            <person name="Sodergren E."/>
            <person name="Werner D."/>
            <person name="Stanke M."/>
            <person name="Morgenstern B."/>
            <person name="Solovyev V."/>
            <person name="Kosarev P."/>
            <person name="Brown G."/>
            <person name="Chen H.C."/>
            <person name="Ermolaeva O."/>
            <person name="Hlavina W."/>
            <person name="Kapustin Y."/>
            <person name="Kiryutin B."/>
            <person name="Kitts P."/>
            <person name="Maglott D."/>
            <person name="Pruitt K."/>
            <person name="Sapojnikov V."/>
            <person name="Souvorov A."/>
            <person name="Mackey A.J."/>
            <person name="Waterhouse R.M."/>
            <person name="Wyder S."/>
            <person name="Zdobnov E.M."/>
            <person name="Zdobnov E.M."/>
            <person name="Wyder S."/>
            <person name="Kriventseva E.V."/>
            <person name="Kadowaki T."/>
            <person name="Bork P."/>
            <person name="Aranda M."/>
            <person name="Bao R."/>
            <person name="Beermann A."/>
            <person name="Berns N."/>
            <person name="Bolognesi R."/>
            <person name="Bonneton F."/>
            <person name="Bopp D."/>
            <person name="Brown S.J."/>
            <person name="Bucher G."/>
            <person name="Butts T."/>
            <person name="Chaumot A."/>
            <person name="Denell R.E."/>
            <person name="Ferrier D.E."/>
            <person name="Friedrich M."/>
            <person name="Gordon C.M."/>
            <person name="Jindra M."/>
            <person name="Klingler M."/>
            <person name="Lan Q."/>
            <person name="Lattorff H.M."/>
            <person name="Laudet V."/>
            <person name="von Levetsow C."/>
            <person name="Liu Z."/>
            <person name="Lutz R."/>
            <person name="Lynch J.A."/>
            <person name="da Fonseca R.N."/>
            <person name="Posnien N."/>
            <person name="Reuter R."/>
            <person name="Roth S."/>
            <person name="Savard J."/>
            <person name="Schinko J.B."/>
            <person name="Schmitt C."/>
            <person name="Schoppmeier M."/>
            <person name="Schroder R."/>
            <person name="Shippy T.D."/>
            <person name="Simonnet F."/>
            <person name="Marques-Souza H."/>
            <person name="Tautz D."/>
            <person name="Tomoyasu Y."/>
            <person name="Trauner J."/>
            <person name="Van der Zee M."/>
            <person name="Vervoort M."/>
            <person name="Wittkopp N."/>
            <person name="Wimmer E.A."/>
            <person name="Yang X."/>
            <person name="Jones A.K."/>
            <person name="Sattelle D.B."/>
            <person name="Ebert P.R."/>
            <person name="Nelson D."/>
            <person name="Scott J.G."/>
            <person name="Beeman R.W."/>
            <person name="Muthukrishnan S."/>
            <person name="Kramer K.J."/>
            <person name="Arakane Y."/>
            <person name="Beeman R.W."/>
            <person name="Zhu Q."/>
            <person name="Hogenkamp D."/>
            <person name="Dixit R."/>
            <person name="Oppert B."/>
            <person name="Jiang H."/>
            <person name="Zou Z."/>
            <person name="Marshall J."/>
            <person name="Elpidina E."/>
            <person name="Vinokurov K."/>
            <person name="Oppert C."/>
            <person name="Zou Z."/>
            <person name="Evans J."/>
            <person name="Lu Z."/>
            <person name="Zhao P."/>
            <person name="Sumathipala N."/>
            <person name="Altincicek B."/>
            <person name="Vilcinskas A."/>
            <person name="Williams M."/>
            <person name="Hultmark D."/>
            <person name="Hetru C."/>
            <person name="Jiang H."/>
            <person name="Grimmelikhuijzen C.J."/>
            <person name="Hauser F."/>
            <person name="Cazzamali G."/>
            <person name="Williamson M."/>
            <person name="Park Y."/>
            <person name="Li B."/>
            <person name="Tanaka Y."/>
            <person name="Predel R."/>
            <person name="Neupert S."/>
            <person name="Schachtner J."/>
            <person name="Verleyen P."/>
            <person name="Raible F."/>
            <person name="Bork P."/>
            <person name="Friedrich M."/>
            <person name="Walden K.K."/>
            <person name="Robertson H.M."/>
            <person name="Angeli S."/>
            <person name="Foret S."/>
            <person name="Bucher G."/>
            <person name="Schuetz S."/>
            <person name="Maleszka R."/>
            <person name="Wimmer E.A."/>
            <person name="Beeman R.W."/>
            <person name="Lorenzen M."/>
            <person name="Tomoyasu Y."/>
            <person name="Miller S.C."/>
            <person name="Grossmann D."/>
            <person name="Bucher G."/>
        </authorList>
    </citation>
    <scope>NUCLEOTIDE SEQUENCE [LARGE SCALE GENOMIC DNA]</scope>
    <source>
        <strain evidence="8 9">Georgia GA2</strain>
    </source>
</reference>
<feature type="transmembrane region" description="Helical" evidence="6">
    <location>
        <begin position="101"/>
        <end position="121"/>
    </location>
</feature>
<dbReference type="PANTHER" id="PTHR23511:SF35">
    <property type="entry name" value="MAJOR FACILITATOR SUPERFAMILY (MFS) PROFILE DOMAIN-CONTAINING PROTEIN"/>
    <property type="match status" value="1"/>
</dbReference>
<protein>
    <submittedName>
        <fullName evidence="8">Synaptic vesicle glycoprotein 2C-like Protein</fullName>
    </submittedName>
</protein>
<feature type="transmembrane region" description="Helical" evidence="6">
    <location>
        <begin position="69"/>
        <end position="89"/>
    </location>
</feature>
<dbReference type="InterPro" id="IPR020846">
    <property type="entry name" value="MFS_dom"/>
</dbReference>
<evidence type="ECO:0000256" key="6">
    <source>
        <dbReference type="SAM" id="Phobius"/>
    </source>
</evidence>
<keyword evidence="9" id="KW-1185">Reference proteome</keyword>
<dbReference type="InterPro" id="IPR036259">
    <property type="entry name" value="MFS_trans_sf"/>
</dbReference>
<evidence type="ECO:0000256" key="5">
    <source>
        <dbReference type="ARBA" id="ARBA00023136"/>
    </source>
</evidence>
<dbReference type="GO" id="GO:0016020">
    <property type="term" value="C:membrane"/>
    <property type="evidence" value="ECO:0000318"/>
    <property type="project" value="GO_Central"/>
</dbReference>
<feature type="transmembrane region" description="Helical" evidence="6">
    <location>
        <begin position="482"/>
        <end position="501"/>
    </location>
</feature>
<dbReference type="InterPro" id="IPR005829">
    <property type="entry name" value="Sugar_transporter_CS"/>
</dbReference>
<dbReference type="PROSITE" id="PS00217">
    <property type="entry name" value="SUGAR_TRANSPORT_2"/>
    <property type="match status" value="1"/>
</dbReference>
<evidence type="ECO:0000313" key="8">
    <source>
        <dbReference type="EMBL" id="EEZ97917.1"/>
    </source>
</evidence>
<dbReference type="AlphaFoldDB" id="D6WB98"/>